<sequence length="332" mass="37010">MCLQALNTLALPAVAKQFLCFENEAQLPELQEKIQTSSKRWVLGGGSNMVMADTVDALLIHMQNKGIRLIAQQGDEVWVEAQAGEVWHDFVHYCLDQGWYGLENLALIPGTVGAAPVQNIGAYGIELQQVVHAVKVWDFLTAQYLWLDTADCQFAYRDSFFKRAPQGRYMIVAVQFKLVTAGAWTPILRYPDLQHHPLLQKTPITAQAVFQAVMAIRQQKLPDPAVLANAGSFFKNPIVTTAHYEQLLAQYPDLVAYPYQGQYKLAAGWLIDHAGWKGKRLGPVGMHKNQALVLVNYGGARAADVAALVQQVQQQVFELFQVQLEQEPIAVQ</sequence>
<keyword evidence="9 19" id="KW-0285">Flavoprotein</keyword>
<keyword evidence="13 19" id="KW-0573">Peptidoglycan synthesis</keyword>
<evidence type="ECO:0000259" key="20">
    <source>
        <dbReference type="PROSITE" id="PS51387"/>
    </source>
</evidence>
<organism evidence="21 22">
    <name type="scientific">Paenalcaligenes hermetiae</name>
    <dbReference type="NCBI Taxonomy" id="1157987"/>
    <lineage>
        <taxon>Bacteria</taxon>
        <taxon>Pseudomonadati</taxon>
        <taxon>Pseudomonadota</taxon>
        <taxon>Betaproteobacteria</taxon>
        <taxon>Burkholderiales</taxon>
        <taxon>Alcaligenaceae</taxon>
        <taxon>Paenalcaligenes</taxon>
    </lineage>
</organism>
<evidence type="ECO:0000256" key="15">
    <source>
        <dbReference type="ARBA" id="ARBA00023306"/>
    </source>
</evidence>
<dbReference type="HAMAP" id="MF_00037">
    <property type="entry name" value="MurB"/>
    <property type="match status" value="1"/>
</dbReference>
<dbReference type="PANTHER" id="PTHR21071">
    <property type="entry name" value="UDP-N-ACETYLENOLPYRUVOYLGLUCOSAMINE REDUCTASE"/>
    <property type="match status" value="1"/>
</dbReference>
<reference evidence="22" key="1">
    <citation type="journal article" date="2019" name="Int. J. Syst. Evol. Microbiol.">
        <title>The Global Catalogue of Microorganisms (GCM) 10K type strain sequencing project: providing services to taxonomists for standard genome sequencing and annotation.</title>
        <authorList>
            <consortium name="The Broad Institute Genomics Platform"/>
            <consortium name="The Broad Institute Genome Sequencing Center for Infectious Disease"/>
            <person name="Wu L."/>
            <person name="Ma J."/>
        </authorList>
    </citation>
    <scope>NUCLEOTIDE SEQUENCE [LARGE SCALE GENOMIC DNA]</scope>
    <source>
        <strain evidence="22">JCM 18423</strain>
    </source>
</reference>
<evidence type="ECO:0000313" key="22">
    <source>
        <dbReference type="Proteomes" id="UP001500227"/>
    </source>
</evidence>
<comment type="subcellular location">
    <subcellularLocation>
        <location evidence="3 19">Cytoplasm</location>
    </subcellularLocation>
</comment>
<accession>A0ABP9M0E5</accession>
<keyword evidence="14 19" id="KW-0560">Oxidoreductase</keyword>
<comment type="function">
    <text evidence="2 19">Cell wall formation.</text>
</comment>
<evidence type="ECO:0000256" key="19">
    <source>
        <dbReference type="HAMAP-Rule" id="MF_00037"/>
    </source>
</evidence>
<keyword evidence="22" id="KW-1185">Reference proteome</keyword>
<keyword evidence="7 19" id="KW-0963">Cytoplasm</keyword>
<evidence type="ECO:0000256" key="14">
    <source>
        <dbReference type="ARBA" id="ARBA00023002"/>
    </source>
</evidence>
<keyword evidence="10 19" id="KW-0274">FAD</keyword>
<evidence type="ECO:0000256" key="12">
    <source>
        <dbReference type="ARBA" id="ARBA00022960"/>
    </source>
</evidence>
<dbReference type="NCBIfam" id="NF000755">
    <property type="entry name" value="PRK00046.1"/>
    <property type="match status" value="1"/>
</dbReference>
<dbReference type="InterPro" id="IPR003170">
    <property type="entry name" value="MurB"/>
</dbReference>
<dbReference type="InterPro" id="IPR016166">
    <property type="entry name" value="FAD-bd_PCMH"/>
</dbReference>
<dbReference type="Gene3D" id="3.30.465.10">
    <property type="match status" value="1"/>
</dbReference>
<evidence type="ECO:0000256" key="16">
    <source>
        <dbReference type="ARBA" id="ARBA00023316"/>
    </source>
</evidence>
<dbReference type="Pfam" id="PF02873">
    <property type="entry name" value="MurB_C"/>
    <property type="match status" value="1"/>
</dbReference>
<feature type="active site" description="Proton donor" evidence="19">
    <location>
        <position position="232"/>
    </location>
</feature>
<dbReference type="InterPro" id="IPR036635">
    <property type="entry name" value="MurB_C_sf"/>
</dbReference>
<dbReference type="PROSITE" id="PS51387">
    <property type="entry name" value="FAD_PCMH"/>
    <property type="match status" value="1"/>
</dbReference>
<evidence type="ECO:0000313" key="21">
    <source>
        <dbReference type="EMBL" id="GAA5087533.1"/>
    </source>
</evidence>
<evidence type="ECO:0000256" key="17">
    <source>
        <dbReference type="ARBA" id="ARBA00031026"/>
    </source>
</evidence>
<proteinExistence type="inferred from homology"/>
<evidence type="ECO:0000256" key="5">
    <source>
        <dbReference type="ARBA" id="ARBA00012518"/>
    </source>
</evidence>
<comment type="catalytic activity">
    <reaction evidence="18 19">
        <text>UDP-N-acetyl-alpha-D-muramate + NADP(+) = UDP-N-acetyl-3-O-(1-carboxyvinyl)-alpha-D-glucosamine + NADPH + H(+)</text>
        <dbReference type="Rhea" id="RHEA:12248"/>
        <dbReference type="ChEBI" id="CHEBI:15378"/>
        <dbReference type="ChEBI" id="CHEBI:57783"/>
        <dbReference type="ChEBI" id="CHEBI:58349"/>
        <dbReference type="ChEBI" id="CHEBI:68483"/>
        <dbReference type="ChEBI" id="CHEBI:70757"/>
        <dbReference type="EC" id="1.3.1.98"/>
    </reaction>
</comment>
<evidence type="ECO:0000256" key="18">
    <source>
        <dbReference type="ARBA" id="ARBA00048914"/>
    </source>
</evidence>
<dbReference type="Gene3D" id="3.30.43.10">
    <property type="entry name" value="Uridine Diphospho-n-acetylenolpyruvylglucosamine Reductase, domain 2"/>
    <property type="match status" value="1"/>
</dbReference>
<evidence type="ECO:0000256" key="13">
    <source>
        <dbReference type="ARBA" id="ARBA00022984"/>
    </source>
</evidence>
<dbReference type="Proteomes" id="UP001500227">
    <property type="component" value="Unassembled WGS sequence"/>
</dbReference>
<feature type="domain" description="FAD-binding PCMH-type" evidence="20">
    <location>
        <begin position="11"/>
        <end position="181"/>
    </location>
</feature>
<dbReference type="Gene3D" id="3.90.78.10">
    <property type="entry name" value="UDP-N-acetylenolpyruvoylglucosamine reductase, C-terminal domain"/>
    <property type="match status" value="1"/>
</dbReference>
<evidence type="ECO:0000256" key="9">
    <source>
        <dbReference type="ARBA" id="ARBA00022630"/>
    </source>
</evidence>
<name>A0ABP9M0E5_9BURK</name>
<dbReference type="NCBIfam" id="NF010478">
    <property type="entry name" value="PRK13903.1"/>
    <property type="match status" value="1"/>
</dbReference>
<dbReference type="InterPro" id="IPR006094">
    <property type="entry name" value="Oxid_FAD_bind_N"/>
</dbReference>
<keyword evidence="12 19" id="KW-0133">Cell shape</keyword>
<keyword evidence="8 19" id="KW-0132">Cell division</keyword>
<evidence type="ECO:0000256" key="11">
    <source>
        <dbReference type="ARBA" id="ARBA00022857"/>
    </source>
</evidence>
<evidence type="ECO:0000256" key="7">
    <source>
        <dbReference type="ARBA" id="ARBA00022490"/>
    </source>
</evidence>
<comment type="pathway">
    <text evidence="4 19">Cell wall biogenesis; peptidoglycan biosynthesis.</text>
</comment>
<gene>
    <name evidence="19 21" type="primary">murB</name>
    <name evidence="21" type="ORF">GCM10023337_08040</name>
</gene>
<evidence type="ECO:0000256" key="8">
    <source>
        <dbReference type="ARBA" id="ARBA00022618"/>
    </source>
</evidence>
<comment type="caution">
    <text evidence="21">The sequence shown here is derived from an EMBL/GenBank/DDBJ whole genome shotgun (WGS) entry which is preliminary data.</text>
</comment>
<dbReference type="EMBL" id="BAABKD010000007">
    <property type="protein sequence ID" value="GAA5087533.1"/>
    <property type="molecule type" value="Genomic_DNA"/>
</dbReference>
<dbReference type="InterPro" id="IPR016169">
    <property type="entry name" value="FAD-bd_PCMH_sub2"/>
</dbReference>
<evidence type="ECO:0000256" key="4">
    <source>
        <dbReference type="ARBA" id="ARBA00004752"/>
    </source>
</evidence>
<dbReference type="SUPFAM" id="SSF56176">
    <property type="entry name" value="FAD-binding/transporter-associated domain-like"/>
    <property type="match status" value="1"/>
</dbReference>
<keyword evidence="16 19" id="KW-0961">Cell wall biogenesis/degradation</keyword>
<keyword evidence="15 19" id="KW-0131">Cell cycle</keyword>
<dbReference type="SUPFAM" id="SSF56194">
    <property type="entry name" value="Uridine diphospho-N-Acetylenolpyruvylglucosamine reductase, MurB, C-terminal domain"/>
    <property type="match status" value="1"/>
</dbReference>
<comment type="cofactor">
    <cofactor evidence="1 19">
        <name>FAD</name>
        <dbReference type="ChEBI" id="CHEBI:57692"/>
    </cofactor>
</comment>
<dbReference type="InterPro" id="IPR036318">
    <property type="entry name" value="FAD-bd_PCMH-like_sf"/>
</dbReference>
<evidence type="ECO:0000256" key="3">
    <source>
        <dbReference type="ARBA" id="ARBA00004496"/>
    </source>
</evidence>
<dbReference type="NCBIfam" id="TIGR00179">
    <property type="entry name" value="murB"/>
    <property type="match status" value="1"/>
</dbReference>
<dbReference type="PANTHER" id="PTHR21071:SF4">
    <property type="entry name" value="UDP-N-ACETYLENOLPYRUVOYLGLUCOSAMINE REDUCTASE"/>
    <property type="match status" value="1"/>
</dbReference>
<dbReference type="EC" id="1.3.1.98" evidence="5 19"/>
<evidence type="ECO:0000256" key="10">
    <source>
        <dbReference type="ARBA" id="ARBA00022827"/>
    </source>
</evidence>
<evidence type="ECO:0000256" key="1">
    <source>
        <dbReference type="ARBA" id="ARBA00001974"/>
    </source>
</evidence>
<feature type="active site" evidence="19">
    <location>
        <position position="327"/>
    </location>
</feature>
<protein>
    <recommendedName>
        <fullName evidence="6 19">UDP-N-acetylenolpyruvoylglucosamine reductase</fullName>
        <ecNumber evidence="5 19">1.3.1.98</ecNumber>
    </recommendedName>
    <alternativeName>
        <fullName evidence="17 19">UDP-N-acetylmuramate dehydrogenase</fullName>
    </alternativeName>
</protein>
<comment type="similarity">
    <text evidence="19">Belongs to the MurB family.</text>
</comment>
<keyword evidence="11 19" id="KW-0521">NADP</keyword>
<evidence type="ECO:0000256" key="2">
    <source>
        <dbReference type="ARBA" id="ARBA00003921"/>
    </source>
</evidence>
<evidence type="ECO:0000256" key="6">
    <source>
        <dbReference type="ARBA" id="ARBA00015188"/>
    </source>
</evidence>
<dbReference type="InterPro" id="IPR016167">
    <property type="entry name" value="FAD-bd_PCMH_sub1"/>
</dbReference>
<feature type="active site" evidence="19">
    <location>
        <position position="157"/>
    </location>
</feature>
<dbReference type="Pfam" id="PF01565">
    <property type="entry name" value="FAD_binding_4"/>
    <property type="match status" value="1"/>
</dbReference>
<dbReference type="InterPro" id="IPR011601">
    <property type="entry name" value="MurB_C"/>
</dbReference>